<keyword evidence="4 8" id="KW-0116">cAMP-binding</keyword>
<dbReference type="Proteomes" id="UP000193560">
    <property type="component" value="Unassembled WGS sequence"/>
</dbReference>
<evidence type="ECO:0000256" key="2">
    <source>
        <dbReference type="ARBA" id="ARBA00020355"/>
    </source>
</evidence>
<dbReference type="Gene3D" id="1.20.890.10">
    <property type="entry name" value="cAMP-dependent protein kinase regulatory subunit, dimerization-anchoring domain"/>
    <property type="match status" value="1"/>
</dbReference>
<dbReference type="GO" id="GO:0005634">
    <property type="term" value="C:nucleus"/>
    <property type="evidence" value="ECO:0007669"/>
    <property type="project" value="TreeGrafter"/>
</dbReference>
<dbReference type="InterPro" id="IPR000595">
    <property type="entry name" value="cNMP-bd_dom"/>
</dbReference>
<feature type="compositionally biased region" description="Acidic residues" evidence="10">
    <location>
        <begin position="89"/>
        <end position="113"/>
    </location>
</feature>
<dbReference type="GO" id="GO:0033554">
    <property type="term" value="P:cellular response to stress"/>
    <property type="evidence" value="ECO:0007669"/>
    <property type="project" value="UniProtKB-ARBA"/>
</dbReference>
<evidence type="ECO:0000256" key="8">
    <source>
        <dbReference type="PIRNR" id="PIRNR000548"/>
    </source>
</evidence>
<keyword evidence="3" id="KW-0597">Phosphoprotein</keyword>
<evidence type="ECO:0000256" key="1">
    <source>
        <dbReference type="ARBA" id="ARBA00005753"/>
    </source>
</evidence>
<dbReference type="EMBL" id="MCGE01000004">
    <property type="protein sequence ID" value="ORZ22040.1"/>
    <property type="molecule type" value="Genomic_DNA"/>
</dbReference>
<dbReference type="PANTHER" id="PTHR11635">
    <property type="entry name" value="CAMP-DEPENDENT PROTEIN KINASE REGULATORY CHAIN"/>
    <property type="match status" value="1"/>
</dbReference>
<comment type="caution">
    <text evidence="12">The sequence shown here is derived from an EMBL/GenBank/DDBJ whole genome shotgun (WGS) entry which is preliminary data.</text>
</comment>
<reference evidence="12 13" key="1">
    <citation type="submission" date="2016-07" db="EMBL/GenBank/DDBJ databases">
        <title>Pervasive Adenine N6-methylation of Active Genes in Fungi.</title>
        <authorList>
            <consortium name="DOE Joint Genome Institute"/>
            <person name="Mondo S.J."/>
            <person name="Dannebaum R.O."/>
            <person name="Kuo R.C."/>
            <person name="Labutti K."/>
            <person name="Haridas S."/>
            <person name="Kuo A."/>
            <person name="Salamov A."/>
            <person name="Ahrendt S.R."/>
            <person name="Lipzen A."/>
            <person name="Sullivan W."/>
            <person name="Andreopoulos W.B."/>
            <person name="Clum A."/>
            <person name="Lindquist E."/>
            <person name="Daum C."/>
            <person name="Ramamoorthy G.K."/>
            <person name="Gryganskyi A."/>
            <person name="Culley D."/>
            <person name="Magnuson J.K."/>
            <person name="James T.Y."/>
            <person name="O'Malley M.A."/>
            <person name="Stajich J.E."/>
            <person name="Spatafora J.W."/>
            <person name="Visel A."/>
            <person name="Grigoriev I.V."/>
        </authorList>
    </citation>
    <scope>NUCLEOTIDE SEQUENCE [LARGE SCALE GENOMIC DNA]</scope>
    <source>
        <strain evidence="12 13">NRRL 1336</strain>
    </source>
</reference>
<dbReference type="FunFam" id="2.60.120.10:FF:000006">
    <property type="entry name" value="cAMP-dependent protein kinase type I-alpha regulatory subunit"/>
    <property type="match status" value="1"/>
</dbReference>
<dbReference type="InterPro" id="IPR018490">
    <property type="entry name" value="cNMP-bd_dom_sf"/>
</dbReference>
<feature type="region of interest" description="Disordered" evidence="10">
    <location>
        <begin position="58"/>
        <end position="145"/>
    </location>
</feature>
<feature type="binding site" evidence="9">
    <location>
        <position position="368"/>
    </location>
    <ligand>
        <name>3',5'-cyclic AMP</name>
        <dbReference type="ChEBI" id="CHEBI:58165"/>
        <label>2</label>
    </ligand>
</feature>
<gene>
    <name evidence="12" type="ORF">BCR42DRAFT_405363</name>
</gene>
<evidence type="ECO:0000313" key="13">
    <source>
        <dbReference type="Proteomes" id="UP000193560"/>
    </source>
</evidence>
<dbReference type="FunFam" id="2.60.120.10:FF:000039">
    <property type="entry name" value="cAMP-dependent protein kinase regulatory subunit"/>
    <property type="match status" value="1"/>
</dbReference>
<dbReference type="PROSITE" id="PS50042">
    <property type="entry name" value="CNMP_BINDING_3"/>
    <property type="match status" value="2"/>
</dbReference>
<feature type="binding site" evidence="9">
    <location>
        <position position="359"/>
    </location>
    <ligand>
        <name>3',5'-cyclic AMP</name>
        <dbReference type="ChEBI" id="CHEBI:58165"/>
        <label>2</label>
    </ligand>
</feature>
<keyword evidence="5" id="KW-0677">Repeat</keyword>
<dbReference type="InterPro" id="IPR014710">
    <property type="entry name" value="RmlC-like_jellyroll"/>
</dbReference>
<comment type="subunit">
    <text evidence="8">Tetramer, composed of 2 regulatory (R) and 2 catalytic (C) subunits. In the presence of cAMP it dissociates into 2 active monomeric C subunits and an R dimer.</text>
</comment>
<dbReference type="SMART" id="SM00100">
    <property type="entry name" value="cNMP"/>
    <property type="match status" value="2"/>
</dbReference>
<feature type="compositionally biased region" description="Polar residues" evidence="10">
    <location>
        <begin position="130"/>
        <end position="140"/>
    </location>
</feature>
<feature type="binding site" evidence="9">
    <location>
        <position position="245"/>
    </location>
    <ligand>
        <name>3',5'-cyclic AMP</name>
        <dbReference type="ChEBI" id="CHEBI:58165"/>
        <label>1</label>
    </ligand>
</feature>
<dbReference type="GO" id="GO:0030552">
    <property type="term" value="F:cAMP binding"/>
    <property type="evidence" value="ECO:0007669"/>
    <property type="project" value="UniProtKB-KW"/>
</dbReference>
<sequence length="415" mass="46622">MDYTSDELAHLLQELTSSVRQSNPQDLLQFCANFFFSKLSQDRACRYHEQYQHPMAMEFAPPPPPVAPSTPLSTIQHMPPIPALQDPYSGEDDDDDEDDSLYDEQQDAFDSDLPDFSNSNNFNRMHRRTSVSAESMTPSSTRDHGGFIKTMIPKTTEQQARIQAAIQTNFLFRHLDEMQYKDVIGAMTEKHVEPNETVIQQGGVGDFFYIVESGHLDCFIDEQQITTYQEGGSFGELALMYNSPRAATIVATTKCVLWALDRIMFRGILMEHTSAKRRMYESFLTDVPILASLDAYERYKIADALESVGFDDGQTVIEQGAVGNNFYLIESGVAVFYKTDENGVQTEVNRLTKGAYFGELALLNDSPRAATVIADGRLRCATLGKKGFNRLLGPVLDILKRSSINYVKVMQSTVE</sequence>
<keyword evidence="6 8" id="KW-0547">Nucleotide-binding</keyword>
<evidence type="ECO:0000256" key="4">
    <source>
        <dbReference type="ARBA" id="ARBA00022566"/>
    </source>
</evidence>
<evidence type="ECO:0000256" key="6">
    <source>
        <dbReference type="ARBA" id="ARBA00022741"/>
    </source>
</evidence>
<dbReference type="GO" id="GO:0005829">
    <property type="term" value="C:cytosol"/>
    <property type="evidence" value="ECO:0007669"/>
    <property type="project" value="TreeGrafter"/>
</dbReference>
<dbReference type="PROSITE" id="PS00888">
    <property type="entry name" value="CNMP_BINDING_1"/>
    <property type="match status" value="1"/>
</dbReference>
<dbReference type="OrthoDB" id="417078at2759"/>
<dbReference type="SMART" id="SM00394">
    <property type="entry name" value="RIIa"/>
    <property type="match status" value="1"/>
</dbReference>
<feature type="binding site" evidence="9">
    <location>
        <position position="236"/>
    </location>
    <ligand>
        <name>3',5'-cyclic AMP</name>
        <dbReference type="ChEBI" id="CHEBI:58165"/>
        <label>1</label>
    </ligand>
</feature>
<dbReference type="Pfam" id="PF02197">
    <property type="entry name" value="RIIa"/>
    <property type="match status" value="1"/>
</dbReference>
<dbReference type="CDD" id="cd12098">
    <property type="entry name" value="DD_R_ScPKA-like"/>
    <property type="match status" value="1"/>
</dbReference>
<dbReference type="InterPro" id="IPR012198">
    <property type="entry name" value="cAMP_dep_PK_reg_su"/>
</dbReference>
<dbReference type="InterPro" id="IPR018488">
    <property type="entry name" value="cNMP-bd_CS"/>
</dbReference>
<evidence type="ECO:0000256" key="10">
    <source>
        <dbReference type="SAM" id="MobiDB-lite"/>
    </source>
</evidence>
<dbReference type="SUPFAM" id="SSF51206">
    <property type="entry name" value="cAMP-binding domain-like"/>
    <property type="match status" value="2"/>
</dbReference>
<organism evidence="12 13">
    <name type="scientific">Absidia repens</name>
    <dbReference type="NCBI Taxonomy" id="90262"/>
    <lineage>
        <taxon>Eukaryota</taxon>
        <taxon>Fungi</taxon>
        <taxon>Fungi incertae sedis</taxon>
        <taxon>Mucoromycota</taxon>
        <taxon>Mucoromycotina</taxon>
        <taxon>Mucoromycetes</taxon>
        <taxon>Mucorales</taxon>
        <taxon>Cunninghamellaceae</taxon>
        <taxon>Absidia</taxon>
    </lineage>
</organism>
<dbReference type="InterPro" id="IPR050503">
    <property type="entry name" value="cAMP-dep_PK_reg_su-like"/>
</dbReference>
<evidence type="ECO:0000259" key="11">
    <source>
        <dbReference type="PROSITE" id="PS50042"/>
    </source>
</evidence>
<dbReference type="GO" id="GO:0034236">
    <property type="term" value="F:protein kinase A catalytic subunit binding"/>
    <property type="evidence" value="ECO:0007669"/>
    <property type="project" value="TreeGrafter"/>
</dbReference>
<accession>A0A1X2ITD4</accession>
<keyword evidence="7 8" id="KW-0114">cAMP</keyword>
<keyword evidence="13" id="KW-1185">Reference proteome</keyword>
<dbReference type="AlphaFoldDB" id="A0A1X2ITD4"/>
<protein>
    <recommendedName>
        <fullName evidence="2 8">cAMP-dependent protein kinase regulatory subunit</fullName>
    </recommendedName>
</protein>
<dbReference type="Pfam" id="PF00027">
    <property type="entry name" value="cNMP_binding"/>
    <property type="match status" value="2"/>
</dbReference>
<dbReference type="CDD" id="cd00038">
    <property type="entry name" value="CAP_ED"/>
    <property type="match status" value="2"/>
</dbReference>
<dbReference type="PRINTS" id="PR00103">
    <property type="entry name" value="CAMPKINASE"/>
</dbReference>
<dbReference type="Gene3D" id="2.60.120.10">
    <property type="entry name" value="Jelly Rolls"/>
    <property type="match status" value="2"/>
</dbReference>
<dbReference type="InterPro" id="IPR003117">
    <property type="entry name" value="cAMP_dep_PK_reg_su_I/II_a/b"/>
</dbReference>
<name>A0A1X2ITD4_9FUNG</name>
<comment type="similarity">
    <text evidence="1 8">Belongs to the cAMP-dependent kinase regulatory chain family.</text>
</comment>
<dbReference type="STRING" id="90262.A0A1X2ITD4"/>
<feature type="domain" description="Cyclic nucleotide-binding" evidence="11">
    <location>
        <begin position="289"/>
        <end position="409"/>
    </location>
</feature>
<dbReference type="SUPFAM" id="SSF47391">
    <property type="entry name" value="Dimerization-anchoring domain of cAMP-dependent PK regulatory subunit"/>
    <property type="match status" value="1"/>
</dbReference>
<evidence type="ECO:0000313" key="12">
    <source>
        <dbReference type="EMBL" id="ORZ22040.1"/>
    </source>
</evidence>
<feature type="domain" description="Cyclic nucleotide-binding" evidence="11">
    <location>
        <begin position="171"/>
        <end position="286"/>
    </location>
</feature>
<dbReference type="PIRSF" id="PIRSF000548">
    <property type="entry name" value="PK_regulatory"/>
    <property type="match status" value="1"/>
</dbReference>
<evidence type="ECO:0000256" key="5">
    <source>
        <dbReference type="ARBA" id="ARBA00022737"/>
    </source>
</evidence>
<dbReference type="GO" id="GO:0005952">
    <property type="term" value="C:cAMP-dependent protein kinase complex"/>
    <property type="evidence" value="ECO:0007669"/>
    <property type="project" value="InterPro"/>
</dbReference>
<evidence type="ECO:0000256" key="9">
    <source>
        <dbReference type="PIRSR" id="PIRSR000548-1"/>
    </source>
</evidence>
<evidence type="ECO:0000256" key="3">
    <source>
        <dbReference type="ARBA" id="ARBA00022553"/>
    </source>
</evidence>
<dbReference type="GO" id="GO:0004862">
    <property type="term" value="F:cAMP-dependent protein kinase inhibitor activity"/>
    <property type="evidence" value="ECO:0007669"/>
    <property type="project" value="TreeGrafter"/>
</dbReference>
<dbReference type="PANTHER" id="PTHR11635:SF152">
    <property type="entry name" value="CAMP-DEPENDENT PROTEIN KINASE TYPE I REGULATORY SUBUNIT-RELATED"/>
    <property type="match status" value="1"/>
</dbReference>
<proteinExistence type="inferred from homology"/>
<evidence type="ECO:0000256" key="7">
    <source>
        <dbReference type="ARBA" id="ARBA00023149"/>
    </source>
</evidence>
<dbReference type="PROSITE" id="PS00889">
    <property type="entry name" value="CNMP_BINDING_2"/>
    <property type="match status" value="2"/>
</dbReference>